<evidence type="ECO:0000313" key="2">
    <source>
        <dbReference type="Proteomes" id="UP000887116"/>
    </source>
</evidence>
<dbReference type="Proteomes" id="UP000887116">
    <property type="component" value="Unassembled WGS sequence"/>
</dbReference>
<gene>
    <name evidence="1" type="ORF">TNCT_387851</name>
</gene>
<dbReference type="OrthoDB" id="10355012at2759"/>
<keyword evidence="2" id="KW-1185">Reference proteome</keyword>
<comment type="caution">
    <text evidence="1">The sequence shown here is derived from an EMBL/GenBank/DDBJ whole genome shotgun (WGS) entry which is preliminary data.</text>
</comment>
<proteinExistence type="predicted"/>
<protein>
    <submittedName>
        <fullName evidence="1">Uncharacterized protein</fullName>
    </submittedName>
</protein>
<dbReference type="EMBL" id="BMAO01037029">
    <property type="protein sequence ID" value="GFR14834.1"/>
    <property type="molecule type" value="Genomic_DNA"/>
</dbReference>
<organism evidence="1 2">
    <name type="scientific">Trichonephila clavata</name>
    <name type="common">Joro spider</name>
    <name type="synonym">Nephila clavata</name>
    <dbReference type="NCBI Taxonomy" id="2740835"/>
    <lineage>
        <taxon>Eukaryota</taxon>
        <taxon>Metazoa</taxon>
        <taxon>Ecdysozoa</taxon>
        <taxon>Arthropoda</taxon>
        <taxon>Chelicerata</taxon>
        <taxon>Arachnida</taxon>
        <taxon>Araneae</taxon>
        <taxon>Araneomorphae</taxon>
        <taxon>Entelegynae</taxon>
        <taxon>Araneoidea</taxon>
        <taxon>Nephilidae</taxon>
        <taxon>Trichonephila</taxon>
    </lineage>
</organism>
<dbReference type="AlphaFoldDB" id="A0A8X6H1L0"/>
<sequence length="87" mass="9995">MKRAKKDLCIYSMKQHIIPMKYNNTLLTNDHDSSSTVNHWRSFSTPNLEGMIYVETVKVVPTSFHLPSSPRLPWLRPSSSHIAIQGK</sequence>
<accession>A0A8X6H1L0</accession>
<evidence type="ECO:0000313" key="1">
    <source>
        <dbReference type="EMBL" id="GFR14834.1"/>
    </source>
</evidence>
<reference evidence="1" key="1">
    <citation type="submission" date="2020-07" db="EMBL/GenBank/DDBJ databases">
        <title>Multicomponent nature underlies the extraordinary mechanical properties of spider dragline silk.</title>
        <authorList>
            <person name="Kono N."/>
            <person name="Nakamura H."/>
            <person name="Mori M."/>
            <person name="Yoshida Y."/>
            <person name="Ohtoshi R."/>
            <person name="Malay A.D."/>
            <person name="Moran D.A.P."/>
            <person name="Tomita M."/>
            <person name="Numata K."/>
            <person name="Arakawa K."/>
        </authorList>
    </citation>
    <scope>NUCLEOTIDE SEQUENCE</scope>
</reference>
<name>A0A8X6H1L0_TRICU</name>